<organism evidence="9 10">
    <name type="scientific">Scytonema millei VB511283</name>
    <dbReference type="NCBI Taxonomy" id="1245923"/>
    <lineage>
        <taxon>Bacteria</taxon>
        <taxon>Bacillati</taxon>
        <taxon>Cyanobacteriota</taxon>
        <taxon>Cyanophyceae</taxon>
        <taxon>Nostocales</taxon>
        <taxon>Scytonemataceae</taxon>
        <taxon>Scytonema</taxon>
    </lineage>
</organism>
<evidence type="ECO:0000256" key="2">
    <source>
        <dbReference type="ARBA" id="ARBA00022578"/>
    </source>
</evidence>
<proteinExistence type="inferred from homology"/>
<evidence type="ECO:0000256" key="5">
    <source>
        <dbReference type="SAM" id="Coils"/>
    </source>
</evidence>
<dbReference type="Pfam" id="PF01385">
    <property type="entry name" value="OrfB_IS605"/>
    <property type="match status" value="1"/>
</dbReference>
<evidence type="ECO:0000256" key="6">
    <source>
        <dbReference type="SAM" id="MobiDB-lite"/>
    </source>
</evidence>
<dbReference type="Proteomes" id="UP000031532">
    <property type="component" value="Unassembled WGS sequence"/>
</dbReference>
<feature type="region of interest" description="Disordered" evidence="6">
    <location>
        <begin position="1"/>
        <end position="20"/>
    </location>
</feature>
<feature type="domain" description="Probable transposase IS891/IS1136/IS1341" evidence="7">
    <location>
        <begin position="36"/>
        <end position="149"/>
    </location>
</feature>
<dbReference type="Pfam" id="PF07282">
    <property type="entry name" value="Cas12f1-like_TNB"/>
    <property type="match status" value="1"/>
</dbReference>
<dbReference type="PANTHER" id="PTHR36172">
    <property type="match status" value="1"/>
</dbReference>
<evidence type="ECO:0000256" key="4">
    <source>
        <dbReference type="ARBA" id="ARBA00023172"/>
    </source>
</evidence>
<reference evidence="9 10" key="1">
    <citation type="journal article" date="2015" name="Genome Announc.">
        <title>Draft Genome Sequence of the Terrestrial Cyanobacterium Scytonema millei VB511283, Isolated from Eastern India.</title>
        <authorList>
            <person name="Sen D."/>
            <person name="Chandrababunaidu M.M."/>
            <person name="Singh D."/>
            <person name="Sanghi N."/>
            <person name="Ghorai A."/>
            <person name="Mishra G.P."/>
            <person name="Madduluri M."/>
            <person name="Adhikary S.P."/>
            <person name="Tripathy S."/>
        </authorList>
    </citation>
    <scope>NUCLEOTIDE SEQUENCE [LARGE SCALE GENOMIC DNA]</scope>
    <source>
        <strain evidence="9 10">VB511283</strain>
    </source>
</reference>
<name>A0A9X5E2N2_9CYAN</name>
<evidence type="ECO:0000313" key="10">
    <source>
        <dbReference type="Proteomes" id="UP000031532"/>
    </source>
</evidence>
<dbReference type="InterPro" id="IPR051491">
    <property type="entry name" value="Recombinase/Transposase-rel"/>
</dbReference>
<evidence type="ECO:0000313" key="9">
    <source>
        <dbReference type="EMBL" id="NHC34130.1"/>
    </source>
</evidence>
<keyword evidence="4" id="KW-0233">DNA recombination</keyword>
<feature type="domain" description="Cas12f1-like TNB" evidence="8">
    <location>
        <begin position="169"/>
        <end position="234"/>
    </location>
</feature>
<feature type="coiled-coil region" evidence="5">
    <location>
        <begin position="95"/>
        <end position="122"/>
    </location>
</feature>
<comment type="similarity">
    <text evidence="1">In the C-terminal section; belongs to the transposase 35 family.</text>
</comment>
<evidence type="ECO:0000259" key="8">
    <source>
        <dbReference type="Pfam" id="PF07282"/>
    </source>
</evidence>
<accession>A0A9X5E2N2</accession>
<dbReference type="AlphaFoldDB" id="A0A9X5E2N2"/>
<evidence type="ECO:0000256" key="3">
    <source>
        <dbReference type="ARBA" id="ARBA00023125"/>
    </source>
</evidence>
<keyword evidence="3" id="KW-0238">DNA-binding</keyword>
<dbReference type="NCBIfam" id="NF040570">
    <property type="entry name" value="guided_TnpB"/>
    <property type="match status" value="1"/>
</dbReference>
<evidence type="ECO:0000256" key="1">
    <source>
        <dbReference type="ARBA" id="ARBA00008761"/>
    </source>
</evidence>
<evidence type="ECO:0000259" key="7">
    <source>
        <dbReference type="Pfam" id="PF01385"/>
    </source>
</evidence>
<keyword evidence="5" id="KW-0175">Coiled coil</keyword>
<dbReference type="InterPro" id="IPR001959">
    <property type="entry name" value="Transposase"/>
</dbReference>
<protein>
    <submittedName>
        <fullName evidence="9">Transposase</fullName>
    </submittedName>
</protein>
<dbReference type="GO" id="GO:0003677">
    <property type="term" value="F:DNA binding"/>
    <property type="evidence" value="ECO:0007669"/>
    <property type="project" value="UniProtKB-KW"/>
</dbReference>
<dbReference type="InterPro" id="IPR010095">
    <property type="entry name" value="Cas12f1-like_TNB"/>
</dbReference>
<keyword evidence="2" id="KW-0815">Transposition</keyword>
<keyword evidence="10" id="KW-1185">Reference proteome</keyword>
<sequence>MTKGLTFIASEPLPTSSSSATQLIKTKNGWFAVFLEERTVQSRKTSGQVISLDPGVRAFLTGFDGNQFVEFGKGDMGRIARLCQHLDALMSRIAKSESRRQRQKMRQAAARLRSKIRNLVDECHKQVSNWLVNNYQYILLPTFETSEMTNKKRRKIRSKTARQMLNWAHYRFKLHLKQKAELNGCNVIDVTEEFTSKTCISCGHVHQKLGGSKVFKCPVCNHTIGRDFNGAFGILLKALRDTSYTISDDGVAIVALPDNISSCVA</sequence>
<dbReference type="GO" id="GO:0006310">
    <property type="term" value="P:DNA recombination"/>
    <property type="evidence" value="ECO:0007669"/>
    <property type="project" value="UniProtKB-KW"/>
</dbReference>
<dbReference type="GO" id="GO:0032196">
    <property type="term" value="P:transposition"/>
    <property type="evidence" value="ECO:0007669"/>
    <property type="project" value="UniProtKB-KW"/>
</dbReference>
<dbReference type="PANTHER" id="PTHR36172:SF1">
    <property type="entry name" value="RESOLVASE-RELATED"/>
    <property type="match status" value="1"/>
</dbReference>
<comment type="caution">
    <text evidence="9">The sequence shown here is derived from an EMBL/GenBank/DDBJ whole genome shotgun (WGS) entry which is preliminary data.</text>
</comment>
<gene>
    <name evidence="9" type="ORF">QH73_0005540</name>
</gene>
<dbReference type="EMBL" id="JTJC03000001">
    <property type="protein sequence ID" value="NHC34130.1"/>
    <property type="molecule type" value="Genomic_DNA"/>
</dbReference>